<evidence type="ECO:0000256" key="8">
    <source>
        <dbReference type="ARBA" id="ARBA00022989"/>
    </source>
</evidence>
<keyword evidence="3" id="KW-0813">Transport</keyword>
<dbReference type="STRING" id="512564.MCRO_0208"/>
<dbReference type="RefSeq" id="WP_013054684.1">
    <property type="nucleotide sequence ID" value="NC_014014.1"/>
</dbReference>
<evidence type="ECO:0000313" key="16">
    <source>
        <dbReference type="Proteomes" id="UP000001845"/>
    </source>
</evidence>
<dbReference type="HOGENOM" id="CLU_031784_0_1_14"/>
<feature type="transmembrane region" description="Helical" evidence="14">
    <location>
        <begin position="95"/>
        <end position="119"/>
    </location>
</feature>
<reference evidence="16" key="1">
    <citation type="submission" date="2010-03" db="EMBL/GenBank/DDBJ databases">
        <title>The complete genome of Mycoplasma crocodyli MP145.</title>
        <authorList>
            <person name="Glass J.I."/>
            <person name="Durkin A.S."/>
            <person name="Hostetler J."/>
            <person name="Jackson J."/>
            <person name="Johnson J."/>
            <person name="May M.A."/>
            <person name="Paralanov V."/>
            <person name="Radune D."/>
            <person name="Szczypinski B."/>
            <person name="Brown D.R."/>
        </authorList>
    </citation>
    <scope>NUCLEOTIDE SEQUENCE [LARGE SCALE GENOMIC DNA]</scope>
    <source>
        <strain evidence="16">ATCC 51981 / MP145</strain>
    </source>
</reference>
<keyword evidence="7 14" id="KW-0812">Transmembrane</keyword>
<comment type="subunit">
    <text evidence="2">Homodimer.</text>
</comment>
<feature type="transmembrane region" description="Helical" evidence="14">
    <location>
        <begin position="45"/>
        <end position="68"/>
    </location>
</feature>
<dbReference type="InterPro" id="IPR051562">
    <property type="entry name" value="Ascorbate-PTS_EIIC"/>
</dbReference>
<feature type="transmembrane region" description="Helical" evidence="14">
    <location>
        <begin position="398"/>
        <end position="421"/>
    </location>
</feature>
<dbReference type="PANTHER" id="PTHR33843:SF4">
    <property type="entry name" value="ASCORBATE-SPECIFIC PTS SYSTEM EIIC COMPONENT"/>
    <property type="match status" value="1"/>
</dbReference>
<feature type="transmembrane region" description="Helical" evidence="14">
    <location>
        <begin position="343"/>
        <end position="364"/>
    </location>
</feature>
<keyword evidence="9 14" id="KW-0472">Membrane</keyword>
<feature type="transmembrane region" description="Helical" evidence="14">
    <location>
        <begin position="14"/>
        <end position="33"/>
    </location>
</feature>
<keyword evidence="6" id="KW-0598">Phosphotransferase system</keyword>
<keyword evidence="4" id="KW-1003">Cell membrane</keyword>
<proteinExistence type="inferred from homology"/>
<dbReference type="NCBIfam" id="NF009553">
    <property type="entry name" value="PRK12997.1-5"/>
    <property type="match status" value="1"/>
</dbReference>
<comment type="similarity">
    <text evidence="11">Belongs to the UlaA family.</text>
</comment>
<feature type="transmembrane region" description="Helical" evidence="14">
    <location>
        <begin position="238"/>
        <end position="262"/>
    </location>
</feature>
<feature type="transmembrane region" description="Helical" evidence="14">
    <location>
        <begin position="370"/>
        <end position="391"/>
    </location>
</feature>
<evidence type="ECO:0000256" key="11">
    <source>
        <dbReference type="ARBA" id="ARBA00038218"/>
    </source>
</evidence>
<evidence type="ECO:0000256" key="12">
    <source>
        <dbReference type="ARBA" id="ARBA00039702"/>
    </source>
</evidence>
<name>D5E519_MYCCM</name>
<dbReference type="GO" id="GO:0009401">
    <property type="term" value="P:phosphoenolpyruvate-dependent sugar phosphotransferase system"/>
    <property type="evidence" value="ECO:0007669"/>
    <property type="project" value="UniProtKB-KW"/>
</dbReference>
<evidence type="ECO:0000256" key="1">
    <source>
        <dbReference type="ARBA" id="ARBA00004651"/>
    </source>
</evidence>
<dbReference type="Pfam" id="PF03611">
    <property type="entry name" value="EIIC-GAT"/>
    <property type="match status" value="1"/>
</dbReference>
<dbReference type="KEGG" id="mcd:MCRO_0208"/>
<protein>
    <recommendedName>
        <fullName evidence="12">Ascorbate-specific PTS system EIIC component</fullName>
    </recommendedName>
    <alternativeName>
        <fullName evidence="13">Ascorbate-specific permease IIC component UlaA</fullName>
    </alternativeName>
</protein>
<comment type="subcellular location">
    <subcellularLocation>
        <location evidence="1">Cell membrane</location>
        <topology evidence="1">Multi-pass membrane protein</topology>
    </subcellularLocation>
</comment>
<evidence type="ECO:0000256" key="13">
    <source>
        <dbReference type="ARBA" id="ARBA00042859"/>
    </source>
</evidence>
<evidence type="ECO:0000256" key="6">
    <source>
        <dbReference type="ARBA" id="ARBA00022683"/>
    </source>
</evidence>
<dbReference type="GO" id="GO:0005886">
    <property type="term" value="C:plasma membrane"/>
    <property type="evidence" value="ECO:0007669"/>
    <property type="project" value="UniProtKB-SubCell"/>
</dbReference>
<evidence type="ECO:0000256" key="9">
    <source>
        <dbReference type="ARBA" id="ARBA00023136"/>
    </source>
</evidence>
<reference evidence="15 16" key="3">
    <citation type="journal article" date="2011" name="J. Bacteriol.">
        <title>Genome sequences of Mycoplasma alligatoris A21JP2T and Mycoplasma crocodyli MP145T.</title>
        <authorList>
            <person name="Brown D.R."/>
            <person name="Farmerie W.G."/>
            <person name="May M."/>
            <person name="Benders G.A."/>
            <person name="Durkin A.S."/>
            <person name="Hlavinka K."/>
            <person name="Hostetler J."/>
            <person name="Jackson J."/>
            <person name="Johnson J."/>
            <person name="Miller R.H."/>
            <person name="Paralanov V."/>
            <person name="Radune D."/>
            <person name="Szczypinski B."/>
            <person name="Glass J.I."/>
        </authorList>
    </citation>
    <scope>NUCLEOTIDE SEQUENCE [LARGE SCALE GENOMIC DNA]</scope>
    <source>
        <strain evidence="16">ATCC 51981 / MP145</strain>
    </source>
</reference>
<keyword evidence="8 14" id="KW-1133">Transmembrane helix</keyword>
<dbReference type="EMBL" id="CP001991">
    <property type="protein sequence ID" value="ADE19908.1"/>
    <property type="molecule type" value="Genomic_DNA"/>
</dbReference>
<keyword evidence="5" id="KW-0762">Sugar transport</keyword>
<dbReference type="OrthoDB" id="9796178at2"/>
<organism evidence="15 16">
    <name type="scientific">Mycoplasma crocodyli (strain ATCC 51981 / MP145)</name>
    <dbReference type="NCBI Taxonomy" id="512564"/>
    <lineage>
        <taxon>Bacteria</taxon>
        <taxon>Bacillati</taxon>
        <taxon>Mycoplasmatota</taxon>
        <taxon>Mollicutes</taxon>
        <taxon>Mycoplasmataceae</taxon>
        <taxon>Mycoplasma</taxon>
    </lineage>
</organism>
<evidence type="ECO:0000256" key="10">
    <source>
        <dbReference type="ARBA" id="ARBA00037387"/>
    </source>
</evidence>
<dbReference type="AlphaFoldDB" id="D5E519"/>
<sequence>MEFLNWTLGFFKDFVAIPAFLVGIFTLIGALILRKKGSQVIISMFKVIIGFLILGGGAGVLVGSLSAFQPVFQATYNLSGVIPNNDAFAGALTKISAIATLGSLIMVLGMLLNLVLAFVSRFKYVYLSGHVLFYASLMIATVFITLGFNPDNAGDFAIMLIGGATLLGSYMVISPAVQQRHMNMIVGSNEIGLGHTGGFGYAISGYIGEGIGKLMKGKVISTEAIKFPKGLYFFRNTLVSLSITVLVFYIFAFLPGGILYELGKFDAVNQASAISVLSQRNWIVTMLVQAFVFTAGVEIMLSGVRLFIGELIPTFKGISDKLIKDSKAAVDCPVVFPYAPNAVLIGFISSFVAGIIGMAITIGLNYGGLLSVIILPGLIPHFFLGATSGVFGNVKGGIVGAIVGPFVHGIIITLVPAIFIWGKWVPVSSETLSTLVIATDPSITSTINSLNWGDTDYIIGALPGLFGLINKYVGFAVCVALYIGLIIDGIVYKFIKKNKPEINKEVKEEDKVTQQA</sequence>
<dbReference type="InterPro" id="IPR004703">
    <property type="entry name" value="PTS_sugar-sp_permease"/>
</dbReference>
<evidence type="ECO:0000256" key="4">
    <source>
        <dbReference type="ARBA" id="ARBA00022475"/>
    </source>
</evidence>
<feature type="transmembrane region" description="Helical" evidence="14">
    <location>
        <begin position="131"/>
        <end position="150"/>
    </location>
</feature>
<feature type="transmembrane region" description="Helical" evidence="14">
    <location>
        <begin position="472"/>
        <end position="495"/>
    </location>
</feature>
<accession>D5E519</accession>
<evidence type="ECO:0000256" key="5">
    <source>
        <dbReference type="ARBA" id="ARBA00022597"/>
    </source>
</evidence>
<evidence type="ECO:0000256" key="2">
    <source>
        <dbReference type="ARBA" id="ARBA00011738"/>
    </source>
</evidence>
<evidence type="ECO:0000313" key="15">
    <source>
        <dbReference type="EMBL" id="ADE19908.1"/>
    </source>
</evidence>
<reference key="2">
    <citation type="submission" date="2010-03" db="EMBL/GenBank/DDBJ databases">
        <authorList>
            <person name="Ma Z."/>
            <person name="Wang X."/>
            <person name="Liu H."/>
        </authorList>
    </citation>
    <scope>NUCLEOTIDE SEQUENCE</scope>
    <source>
        <strain>MP145</strain>
    </source>
</reference>
<dbReference type="eggNOG" id="COG3037">
    <property type="taxonomic scope" value="Bacteria"/>
</dbReference>
<comment type="function">
    <text evidence="10">The phosphoenolpyruvate-dependent sugar phosphotransferase system (sugar PTS), a major carbohydrate active transport system, catalyzes the phosphorylation of incoming sugar substrates concomitantly with their translocation across the cell membrane. The enzyme II UlaABC PTS system is involved in ascorbate transport.</text>
</comment>
<gene>
    <name evidence="15" type="ordered locus">MCRO_0208</name>
</gene>
<dbReference type="PANTHER" id="PTHR33843">
    <property type="entry name" value="ASCORBATE-SPECIFIC PTS SYSTEM EIIC COMPONENT"/>
    <property type="match status" value="1"/>
</dbReference>
<keyword evidence="16" id="KW-1185">Reference proteome</keyword>
<dbReference type="Proteomes" id="UP000001845">
    <property type="component" value="Chromosome"/>
</dbReference>
<evidence type="ECO:0000256" key="7">
    <source>
        <dbReference type="ARBA" id="ARBA00022692"/>
    </source>
</evidence>
<feature type="transmembrane region" description="Helical" evidence="14">
    <location>
        <begin position="282"/>
        <end position="308"/>
    </location>
</feature>
<feature type="transmembrane region" description="Helical" evidence="14">
    <location>
        <begin position="156"/>
        <end position="177"/>
    </location>
</feature>
<evidence type="ECO:0000256" key="3">
    <source>
        <dbReference type="ARBA" id="ARBA00022448"/>
    </source>
</evidence>
<evidence type="ECO:0000256" key="14">
    <source>
        <dbReference type="SAM" id="Phobius"/>
    </source>
</evidence>